<organism evidence="1 2">
    <name type="scientific">Roseateles asaccharophilus</name>
    <dbReference type="NCBI Taxonomy" id="582607"/>
    <lineage>
        <taxon>Bacteria</taxon>
        <taxon>Pseudomonadati</taxon>
        <taxon>Pseudomonadota</taxon>
        <taxon>Betaproteobacteria</taxon>
        <taxon>Burkholderiales</taxon>
        <taxon>Sphaerotilaceae</taxon>
        <taxon>Roseateles</taxon>
    </lineage>
</organism>
<dbReference type="RefSeq" id="WP_310330682.1">
    <property type="nucleotide sequence ID" value="NZ_JAVDXV010000007.1"/>
</dbReference>
<gene>
    <name evidence="1" type="ORF">J2X21_003489</name>
</gene>
<protein>
    <submittedName>
        <fullName evidence="1">Uncharacterized protein</fullName>
    </submittedName>
</protein>
<sequence>MTQKPSNKPKARIGTRIRGQMAAAYEARGETAGDLYLHFSSKMKMDVVLSGRLSYLHFLLVERDPGVDQVDYAPSGRLATLMGKEPAELVDAEIKTTAGEVVWRRLIDKEADDTEAVRDLREAIGKGALRGVNRLEVLTFKQLVAEDTWTRNTHRALAWIAAARSHPLSQPKQDILALLKTGRAVSFQDCLELGAGQAQALYGAAVLQMALNGAVQSDLGVAPLTARTRFTARREGH</sequence>
<dbReference type="EMBL" id="JAVDXV010000007">
    <property type="protein sequence ID" value="MDR7334333.1"/>
    <property type="molecule type" value="Genomic_DNA"/>
</dbReference>
<reference evidence="1 2" key="1">
    <citation type="submission" date="2023-07" db="EMBL/GenBank/DDBJ databases">
        <title>Sorghum-associated microbial communities from plants grown in Nebraska, USA.</title>
        <authorList>
            <person name="Schachtman D."/>
        </authorList>
    </citation>
    <scope>NUCLEOTIDE SEQUENCE [LARGE SCALE GENOMIC DNA]</scope>
    <source>
        <strain evidence="1 2">BE316</strain>
    </source>
</reference>
<name>A0ABU2ACK3_9BURK</name>
<evidence type="ECO:0000313" key="1">
    <source>
        <dbReference type="EMBL" id="MDR7334333.1"/>
    </source>
</evidence>
<dbReference type="Proteomes" id="UP001180825">
    <property type="component" value="Unassembled WGS sequence"/>
</dbReference>
<keyword evidence="2" id="KW-1185">Reference proteome</keyword>
<comment type="caution">
    <text evidence="1">The sequence shown here is derived from an EMBL/GenBank/DDBJ whole genome shotgun (WGS) entry which is preliminary data.</text>
</comment>
<proteinExistence type="predicted"/>
<evidence type="ECO:0000313" key="2">
    <source>
        <dbReference type="Proteomes" id="UP001180825"/>
    </source>
</evidence>
<accession>A0ABU2ACK3</accession>